<dbReference type="AlphaFoldDB" id="A0A7S0Q2L6"/>
<dbReference type="InterPro" id="IPR040052">
    <property type="entry name" value="RBM17"/>
</dbReference>
<dbReference type="PROSITE" id="PS50102">
    <property type="entry name" value="RRM"/>
    <property type="match status" value="1"/>
</dbReference>
<feature type="compositionally biased region" description="Low complexity" evidence="7">
    <location>
        <begin position="54"/>
        <end position="67"/>
    </location>
</feature>
<gene>
    <name evidence="10" type="ORF">CPEL01642_LOCUS16362</name>
</gene>
<dbReference type="SMART" id="SM00443">
    <property type="entry name" value="G_patch"/>
    <property type="match status" value="1"/>
</dbReference>
<dbReference type="GO" id="GO:0003723">
    <property type="term" value="F:RNA binding"/>
    <property type="evidence" value="ECO:0007669"/>
    <property type="project" value="UniProtKB-UniRule"/>
</dbReference>
<evidence type="ECO:0000313" key="10">
    <source>
        <dbReference type="EMBL" id="CAD8612982.1"/>
    </source>
</evidence>
<dbReference type="FunFam" id="3.30.70.330:FF:000382">
    <property type="entry name" value="G-patch domain-containing protein"/>
    <property type="match status" value="1"/>
</dbReference>
<feature type="domain" description="G-patch" evidence="9">
    <location>
        <begin position="1"/>
        <end position="40"/>
    </location>
</feature>
<accession>A0A7S0Q2L6</accession>
<dbReference type="InterPro" id="IPR000467">
    <property type="entry name" value="G_patch_dom"/>
</dbReference>
<dbReference type="PROSITE" id="PS50174">
    <property type="entry name" value="G_PATCH"/>
    <property type="match status" value="1"/>
</dbReference>
<dbReference type="Gene3D" id="3.30.70.330">
    <property type="match status" value="1"/>
</dbReference>
<dbReference type="SMART" id="SM00360">
    <property type="entry name" value="RRM"/>
    <property type="match status" value="1"/>
</dbReference>
<keyword evidence="5" id="KW-0539">Nucleus</keyword>
<evidence type="ECO:0000256" key="4">
    <source>
        <dbReference type="ARBA" id="ARBA00023187"/>
    </source>
</evidence>
<proteinExistence type="predicted"/>
<organism evidence="10">
    <name type="scientific">Coccolithus braarudii</name>
    <dbReference type="NCBI Taxonomy" id="221442"/>
    <lineage>
        <taxon>Eukaryota</taxon>
        <taxon>Haptista</taxon>
        <taxon>Haptophyta</taxon>
        <taxon>Prymnesiophyceae</taxon>
        <taxon>Coccolithales</taxon>
        <taxon>Coccolithaceae</taxon>
        <taxon>Coccolithus</taxon>
    </lineage>
</organism>
<feature type="region of interest" description="Disordered" evidence="7">
    <location>
        <begin position="1"/>
        <end position="26"/>
    </location>
</feature>
<dbReference type="PANTHER" id="PTHR13288:SF8">
    <property type="entry name" value="SPLICING FACTOR 45"/>
    <property type="match status" value="1"/>
</dbReference>
<dbReference type="GO" id="GO:0071011">
    <property type="term" value="C:precatalytic spliceosome"/>
    <property type="evidence" value="ECO:0007669"/>
    <property type="project" value="TreeGrafter"/>
</dbReference>
<evidence type="ECO:0000256" key="2">
    <source>
        <dbReference type="ARBA" id="ARBA00022664"/>
    </source>
</evidence>
<dbReference type="SMART" id="SM00361">
    <property type="entry name" value="RRM_1"/>
    <property type="match status" value="1"/>
</dbReference>
<feature type="domain" description="RRM" evidence="8">
    <location>
        <begin position="81"/>
        <end position="168"/>
    </location>
</feature>
<dbReference type="InterPro" id="IPR003954">
    <property type="entry name" value="RRM_euk-type"/>
</dbReference>
<dbReference type="SUPFAM" id="SSF54928">
    <property type="entry name" value="RNA-binding domain, RBD"/>
    <property type="match status" value="1"/>
</dbReference>
<feature type="region of interest" description="Disordered" evidence="7">
    <location>
        <begin position="38"/>
        <end position="67"/>
    </location>
</feature>
<evidence type="ECO:0008006" key="11">
    <source>
        <dbReference type="Google" id="ProtNLM"/>
    </source>
</evidence>
<dbReference type="PANTHER" id="PTHR13288">
    <property type="entry name" value="SPLICING FACTOR 45 SPF45"/>
    <property type="match status" value="1"/>
</dbReference>
<dbReference type="GO" id="GO:0045292">
    <property type="term" value="P:mRNA cis splicing, via spliceosome"/>
    <property type="evidence" value="ECO:0007669"/>
    <property type="project" value="UniProtKB-UniRule"/>
</dbReference>
<comment type="subcellular location">
    <subcellularLocation>
        <location evidence="1">Nucleus</location>
    </subcellularLocation>
</comment>
<dbReference type="InterPro" id="IPR000504">
    <property type="entry name" value="RRM_dom"/>
</dbReference>
<evidence type="ECO:0000256" key="5">
    <source>
        <dbReference type="ARBA" id="ARBA00023242"/>
    </source>
</evidence>
<name>A0A7S0Q2L6_9EUKA</name>
<keyword evidence="2 6" id="KW-0507">mRNA processing</keyword>
<evidence type="ECO:0000259" key="8">
    <source>
        <dbReference type="PROSITE" id="PS50102"/>
    </source>
</evidence>
<dbReference type="InterPro" id="IPR012677">
    <property type="entry name" value="Nucleotide-bd_a/b_plait_sf"/>
</dbReference>
<protein>
    <recommendedName>
        <fullName evidence="11">G-patch domain-containing protein</fullName>
    </recommendedName>
</protein>
<keyword evidence="3 6" id="KW-0694">RNA-binding</keyword>
<evidence type="ECO:0000256" key="1">
    <source>
        <dbReference type="ARBA" id="ARBA00004123"/>
    </source>
</evidence>
<feature type="compositionally biased region" description="Pro residues" evidence="7">
    <location>
        <begin position="43"/>
        <end position="53"/>
    </location>
</feature>
<dbReference type="PIRSF" id="PIRSF031066">
    <property type="entry name" value="Splicing_factor_SPF45"/>
    <property type="match status" value="1"/>
</dbReference>
<keyword evidence="4 6" id="KW-0508">mRNA splicing</keyword>
<evidence type="ECO:0000256" key="6">
    <source>
        <dbReference type="PIRNR" id="PIRNR031066"/>
    </source>
</evidence>
<dbReference type="Pfam" id="PF01585">
    <property type="entry name" value="G-patch"/>
    <property type="match status" value="1"/>
</dbReference>
<dbReference type="InterPro" id="IPR035979">
    <property type="entry name" value="RBD_domain_sf"/>
</dbReference>
<evidence type="ECO:0000256" key="7">
    <source>
        <dbReference type="SAM" id="MobiDB-lite"/>
    </source>
</evidence>
<dbReference type="EMBL" id="HBEY01034309">
    <property type="protein sequence ID" value="CAD8612982.1"/>
    <property type="molecule type" value="Transcribed_RNA"/>
</dbReference>
<sequence>MLHKMGWSEGQGLGKEGQGMRTPLMAKKSDGHTGVIVNAAERPLPPPPPPLPPAAGGAPAQQPAAAGGVKGAVTFRGRPSRVLLLKNMVAPDEVDGELRNEIGEECSKYGEVLEVIVHPLGVETNLPEEERVRIFVKFAKQAAAMKAYIDLDGRFFGGRAVWVCFYREADFDSKNLEPHASEPK</sequence>
<reference evidence="10" key="1">
    <citation type="submission" date="2021-01" db="EMBL/GenBank/DDBJ databases">
        <authorList>
            <person name="Corre E."/>
            <person name="Pelletier E."/>
            <person name="Niang G."/>
            <person name="Scheremetjew M."/>
            <person name="Finn R."/>
            <person name="Kale V."/>
            <person name="Holt S."/>
            <person name="Cochrane G."/>
            <person name="Meng A."/>
            <person name="Brown T."/>
            <person name="Cohen L."/>
        </authorList>
    </citation>
    <scope>NUCLEOTIDE SEQUENCE</scope>
    <source>
        <strain evidence="10">PLY182g</strain>
    </source>
</reference>
<evidence type="ECO:0000256" key="3">
    <source>
        <dbReference type="ARBA" id="ARBA00022884"/>
    </source>
</evidence>
<evidence type="ECO:0000259" key="9">
    <source>
        <dbReference type="PROSITE" id="PS50174"/>
    </source>
</evidence>